<proteinExistence type="predicted"/>
<gene>
    <name evidence="3" type="ORF">IP91_04281</name>
</gene>
<dbReference type="RefSeq" id="WP_199754694.1">
    <property type="nucleotide sequence ID" value="NZ_VLLB01000009.1"/>
</dbReference>
<reference evidence="3 4" key="1">
    <citation type="journal article" date="2015" name="Stand. Genomic Sci.">
        <title>Genomic Encyclopedia of Bacterial and Archaeal Type Strains, Phase III: the genomes of soil and plant-associated and newly described type strains.</title>
        <authorList>
            <person name="Whitman W.B."/>
            <person name="Woyke T."/>
            <person name="Klenk H.P."/>
            <person name="Zhou Y."/>
            <person name="Lilburn T.G."/>
            <person name="Beck B.J."/>
            <person name="De Vos P."/>
            <person name="Vandamme P."/>
            <person name="Eisen J.A."/>
            <person name="Garrity G."/>
            <person name="Hugenholtz P."/>
            <person name="Kyrpides N.C."/>
        </authorList>
    </citation>
    <scope>NUCLEOTIDE SEQUENCE [LARGE SCALE GENOMIC DNA]</scope>
    <source>
        <strain evidence="3 4">CGMCC 1.10822</strain>
    </source>
</reference>
<feature type="compositionally biased region" description="Basic and acidic residues" evidence="1">
    <location>
        <begin position="318"/>
        <end position="327"/>
    </location>
</feature>
<feature type="region of interest" description="Disordered" evidence="1">
    <location>
        <begin position="313"/>
        <end position="356"/>
    </location>
</feature>
<keyword evidence="4" id="KW-1185">Reference proteome</keyword>
<sequence>MKHRAGRALLLCALLGALPCATTARAAPARDKPFEFVVIGHAFAGGTDDADLKRTLVRADRLKPAFVVAAGIKSAEEPCSDKLYAQRRALLDQADQPLLLVLSGSDWTGCRNSAGRSNAIERLNRIREIYFDEEALGETRLELSRQSMIAKFRSYAENAHWEVRNVLFATINLPAPNNHYLLEAGRNSEYEDRLVANRAWLQRLFSLAKRRKLDGLVLFSDGDVRIHAEQGFSLLSGFSTKQDGFAETRRLIRVLAEKYPGKVLLVDTHKPAAAEPVAEGAVAPGTLTWRGNLGHVTLPDAWHVVRVTPGDPVQFAHEAGHGEEKTQVKGNGQPKPPAGSAKKSSAKGERPQPPLK</sequence>
<evidence type="ECO:0000256" key="2">
    <source>
        <dbReference type="SAM" id="SignalP"/>
    </source>
</evidence>
<evidence type="ECO:0000313" key="4">
    <source>
        <dbReference type="Proteomes" id="UP000318431"/>
    </source>
</evidence>
<dbReference type="Proteomes" id="UP000318431">
    <property type="component" value="Unassembled WGS sequence"/>
</dbReference>
<feature type="chain" id="PRO_5022191161" evidence="2">
    <location>
        <begin position="27"/>
        <end position="356"/>
    </location>
</feature>
<feature type="signal peptide" evidence="2">
    <location>
        <begin position="1"/>
        <end position="26"/>
    </location>
</feature>
<evidence type="ECO:0000256" key="1">
    <source>
        <dbReference type="SAM" id="MobiDB-lite"/>
    </source>
</evidence>
<protein>
    <submittedName>
        <fullName evidence="3">Uncharacterized protein</fullName>
    </submittedName>
</protein>
<dbReference type="EMBL" id="VLLB01000009">
    <property type="protein sequence ID" value="TWI62172.1"/>
    <property type="molecule type" value="Genomic_DNA"/>
</dbReference>
<comment type="caution">
    <text evidence="3">The sequence shown here is derived from an EMBL/GenBank/DDBJ whole genome shotgun (WGS) entry which is preliminary data.</text>
</comment>
<evidence type="ECO:0000313" key="3">
    <source>
        <dbReference type="EMBL" id="TWI62172.1"/>
    </source>
</evidence>
<name>A0A562QZD7_9BURK</name>
<keyword evidence="2" id="KW-0732">Signal</keyword>
<organism evidence="3 4">
    <name type="scientific">Pseudoduganella lurida</name>
    <dbReference type="NCBI Taxonomy" id="1036180"/>
    <lineage>
        <taxon>Bacteria</taxon>
        <taxon>Pseudomonadati</taxon>
        <taxon>Pseudomonadota</taxon>
        <taxon>Betaproteobacteria</taxon>
        <taxon>Burkholderiales</taxon>
        <taxon>Oxalobacteraceae</taxon>
        <taxon>Telluria group</taxon>
        <taxon>Pseudoduganella</taxon>
    </lineage>
</organism>
<dbReference type="AlphaFoldDB" id="A0A562QZD7"/>
<accession>A0A562QZD7</accession>